<evidence type="ECO:0000259" key="1">
    <source>
        <dbReference type="SMART" id="SM00731"/>
    </source>
</evidence>
<feature type="domain" description="SprT-like" evidence="1">
    <location>
        <begin position="4"/>
        <end position="144"/>
    </location>
</feature>
<reference evidence="2 3" key="1">
    <citation type="submission" date="2024-01" db="EMBL/GenBank/DDBJ databases">
        <authorList>
            <person name="Botero Cardona J."/>
        </authorList>
    </citation>
    <scope>NUCLEOTIDE SEQUENCE [LARGE SCALE GENOMIC DNA]</scope>
    <source>
        <strain evidence="2 3">LMG 33000</strain>
    </source>
</reference>
<protein>
    <submittedName>
        <fullName evidence="2">SprT family (SprT)</fullName>
    </submittedName>
</protein>
<dbReference type="NCBIfam" id="NF003339">
    <property type="entry name" value="PRK04351.1"/>
    <property type="match status" value="1"/>
</dbReference>
<dbReference type="RefSeq" id="WP_349641136.1">
    <property type="nucleotide sequence ID" value="NZ_CAWVOH010000001.1"/>
</dbReference>
<dbReference type="Proteomes" id="UP001314241">
    <property type="component" value="Unassembled WGS sequence"/>
</dbReference>
<organism evidence="2 3">
    <name type="scientific">Eupransor demetentiae</name>
    <dbReference type="NCBI Taxonomy" id="3109584"/>
    <lineage>
        <taxon>Bacteria</taxon>
        <taxon>Bacillati</taxon>
        <taxon>Bacillota</taxon>
        <taxon>Bacilli</taxon>
        <taxon>Lactobacillales</taxon>
        <taxon>Lactobacillaceae</taxon>
        <taxon>Eupransor</taxon>
    </lineage>
</organism>
<comment type="caution">
    <text evidence="2">The sequence shown here is derived from an EMBL/GenBank/DDBJ whole genome shotgun (WGS) entry which is preliminary data.</text>
</comment>
<evidence type="ECO:0000313" key="3">
    <source>
        <dbReference type="Proteomes" id="UP001314241"/>
    </source>
</evidence>
<evidence type="ECO:0000313" key="2">
    <source>
        <dbReference type="EMBL" id="CAK8053574.1"/>
    </source>
</evidence>
<proteinExistence type="predicted"/>
<dbReference type="SMART" id="SM00731">
    <property type="entry name" value="SprT"/>
    <property type="match status" value="1"/>
</dbReference>
<dbReference type="EMBL" id="CAWVOH010000001">
    <property type="protein sequence ID" value="CAK8053574.1"/>
    <property type="molecule type" value="Genomic_DNA"/>
</dbReference>
<keyword evidence="3" id="KW-1185">Reference proteome</keyword>
<dbReference type="InterPro" id="IPR006640">
    <property type="entry name" value="SprT-like_domain"/>
</dbReference>
<name>A0ABP0EMQ9_9LACO</name>
<sequence>MDNQTLQKRVEAISLESFGRPFRHQATFNSRLRTTGGRYRLADHNLDFNPRMAELPEFDQIIKHELVHYHLHLTHRGYQHRDADFKALLKAVGGSRYAPRLEGNRRSIKRWRYECSSGHIIERQRRFDTRRYRCGRCGGRLTLLNPQEN</sequence>
<gene>
    <name evidence="2" type="ORF">R54876_GBNLAHCA_00131</name>
</gene>
<accession>A0ABP0EMQ9</accession>
<dbReference type="Pfam" id="PF10263">
    <property type="entry name" value="SprT-like"/>
    <property type="match status" value="1"/>
</dbReference>